<reference evidence="2" key="1">
    <citation type="submission" date="2019-07" db="EMBL/GenBank/DDBJ databases">
        <title>Complete sequence of p243931-IMP.</title>
        <authorList>
            <person name="Jiang X."/>
            <person name="Yuan M."/>
            <person name="Zhou D."/>
        </authorList>
    </citation>
    <scope>NUCLEOTIDE SEQUENCE</scope>
    <source>
        <strain evidence="2">243931</strain>
        <plasmid evidence="2">p243931-IMP</plasmid>
    </source>
</reference>
<name>A0A7G8ABD6_PSEAI</name>
<evidence type="ECO:0000256" key="1">
    <source>
        <dbReference type="SAM" id="Phobius"/>
    </source>
</evidence>
<keyword evidence="1" id="KW-0472">Membrane</keyword>
<organism evidence="2">
    <name type="scientific">Pseudomonas aeruginosa</name>
    <dbReference type="NCBI Taxonomy" id="287"/>
    <lineage>
        <taxon>Bacteria</taxon>
        <taxon>Pseudomonadati</taxon>
        <taxon>Pseudomonadota</taxon>
        <taxon>Gammaproteobacteria</taxon>
        <taxon>Pseudomonadales</taxon>
        <taxon>Pseudomonadaceae</taxon>
        <taxon>Pseudomonas</taxon>
    </lineage>
</organism>
<dbReference type="EMBL" id="MN208062">
    <property type="protein sequence ID" value="QNI16307.1"/>
    <property type="molecule type" value="Genomic_DNA"/>
</dbReference>
<dbReference type="AlphaFoldDB" id="A0A7G8ABD6"/>
<feature type="transmembrane region" description="Helical" evidence="1">
    <location>
        <begin position="95"/>
        <end position="113"/>
    </location>
</feature>
<evidence type="ECO:0000313" key="2">
    <source>
        <dbReference type="EMBL" id="QNI16307.1"/>
    </source>
</evidence>
<accession>A0A7G8ABD6</accession>
<feature type="transmembrane region" description="Helical" evidence="1">
    <location>
        <begin position="62"/>
        <end position="83"/>
    </location>
</feature>
<keyword evidence="2" id="KW-0614">Plasmid</keyword>
<keyword evidence="1" id="KW-1133">Transmembrane helix</keyword>
<proteinExistence type="predicted"/>
<evidence type="ECO:0008006" key="3">
    <source>
        <dbReference type="Google" id="ProtNLM"/>
    </source>
</evidence>
<geneLocation type="plasmid" evidence="2">
    <name>p243931-IMP</name>
</geneLocation>
<sequence>MTAAPATASGTRARLRDWAKLKQAMRFTMHKFRRSLMTDEIFEGTDLRTQWELHAPIDKRTFFALGDILICLGWMTWCVIGDGRQLLEASLSTAVVFWISNTIAAICLLLAFNRIGKAMEITREYKRQAALLNNWLAQGSYDHISVDHGVLQLEMQTFPLDRLQITAVHGELDPDSIPSLTVYGVARDSHQTEDRRGNRHSHHVVAVDFLIGCQEAGWGVAEAMAFVGNEAVGTRLQRGFGDAAGGQLLRALNEKARDFSPV</sequence>
<protein>
    <recommendedName>
        <fullName evidence="3">Transmembrane protein</fullName>
    </recommendedName>
</protein>
<keyword evidence="1" id="KW-0812">Transmembrane</keyword>